<dbReference type="SMART" id="SM00173">
    <property type="entry name" value="RAS"/>
    <property type="match status" value="1"/>
</dbReference>
<dbReference type="PROSITE" id="PS51419">
    <property type="entry name" value="RAB"/>
    <property type="match status" value="1"/>
</dbReference>
<dbReference type="PROSITE" id="PS51421">
    <property type="entry name" value="RAS"/>
    <property type="match status" value="1"/>
</dbReference>
<sequence>MLFSEHHSHFSGNAASLLLVPNIDKATMEGVETNQVKPKVFKIIVIGDSGVGKTSITYRFCSSAFPKTCEATIGVDFRERTLCIDNELIKLQIWDTAGQERFRKSMVQHYYRNAHAVVFVYDVTSTNSFASLASWIKECEDSVLDPAAIKIIVGNKLDKGDPMVPTAIAQQFADQYNLPLFETSAKDDSVANHVESIFLTLAHKLAKSRPMIPTPNKWEPRPLIIRSSKQQHIAHQDANNESDSCCWSS</sequence>
<dbReference type="InterPro" id="IPR001806">
    <property type="entry name" value="Small_GTPase"/>
</dbReference>
<accession>A0AA88I864</accession>
<dbReference type="AlphaFoldDB" id="A0AA88I864"/>
<dbReference type="SUPFAM" id="SSF52540">
    <property type="entry name" value="P-loop containing nucleoside triphosphate hydrolases"/>
    <property type="match status" value="1"/>
</dbReference>
<keyword evidence="5" id="KW-1185">Reference proteome</keyword>
<dbReference type="SMART" id="SM00176">
    <property type="entry name" value="RAN"/>
    <property type="match status" value="1"/>
</dbReference>
<name>A0AA88I864_ARTSF</name>
<gene>
    <name evidence="4" type="ORF">QYM36_004109</name>
</gene>
<dbReference type="InterPro" id="IPR027417">
    <property type="entry name" value="P-loop_NTPase"/>
</dbReference>
<dbReference type="EMBL" id="JAVRJZ010000007">
    <property type="protein sequence ID" value="KAK2720091.1"/>
    <property type="molecule type" value="Genomic_DNA"/>
</dbReference>
<keyword evidence="2" id="KW-0547">Nucleotide-binding</keyword>
<proteinExistence type="inferred from homology"/>
<organism evidence="4 5">
    <name type="scientific">Artemia franciscana</name>
    <name type="common">Brine shrimp</name>
    <name type="synonym">Artemia sanfranciscana</name>
    <dbReference type="NCBI Taxonomy" id="6661"/>
    <lineage>
        <taxon>Eukaryota</taxon>
        <taxon>Metazoa</taxon>
        <taxon>Ecdysozoa</taxon>
        <taxon>Arthropoda</taxon>
        <taxon>Crustacea</taxon>
        <taxon>Branchiopoda</taxon>
        <taxon>Anostraca</taxon>
        <taxon>Artemiidae</taxon>
        <taxon>Artemia</taxon>
    </lineage>
</organism>
<comment type="similarity">
    <text evidence="1">Belongs to the small GTPase superfamily. Rab family.</text>
</comment>
<evidence type="ECO:0000313" key="5">
    <source>
        <dbReference type="Proteomes" id="UP001187531"/>
    </source>
</evidence>
<evidence type="ECO:0000256" key="1">
    <source>
        <dbReference type="ARBA" id="ARBA00006270"/>
    </source>
</evidence>
<dbReference type="Proteomes" id="UP001187531">
    <property type="component" value="Unassembled WGS sequence"/>
</dbReference>
<dbReference type="GO" id="GO:0003924">
    <property type="term" value="F:GTPase activity"/>
    <property type="evidence" value="ECO:0007669"/>
    <property type="project" value="InterPro"/>
</dbReference>
<dbReference type="Pfam" id="PF00071">
    <property type="entry name" value="Ras"/>
    <property type="match status" value="1"/>
</dbReference>
<dbReference type="PANTHER" id="PTHR47978">
    <property type="match status" value="1"/>
</dbReference>
<evidence type="ECO:0000256" key="2">
    <source>
        <dbReference type="ARBA" id="ARBA00022741"/>
    </source>
</evidence>
<dbReference type="FunFam" id="3.40.50.300:FF:002685">
    <property type="entry name" value="RAB33A, member RAS oncogene family"/>
    <property type="match status" value="1"/>
</dbReference>
<dbReference type="NCBIfam" id="TIGR00231">
    <property type="entry name" value="small_GTP"/>
    <property type="match status" value="1"/>
</dbReference>
<evidence type="ECO:0008006" key="6">
    <source>
        <dbReference type="Google" id="ProtNLM"/>
    </source>
</evidence>
<dbReference type="SMART" id="SM00174">
    <property type="entry name" value="RHO"/>
    <property type="match status" value="1"/>
</dbReference>
<dbReference type="InterPro" id="IPR005225">
    <property type="entry name" value="Small_GTP-bd"/>
</dbReference>
<reference evidence="4" key="1">
    <citation type="submission" date="2023-07" db="EMBL/GenBank/DDBJ databases">
        <title>Chromosome-level genome assembly of Artemia franciscana.</title>
        <authorList>
            <person name="Jo E."/>
        </authorList>
    </citation>
    <scope>NUCLEOTIDE SEQUENCE</scope>
    <source>
        <tissue evidence="4">Whole body</tissue>
    </source>
</reference>
<comment type="caution">
    <text evidence="4">The sequence shown here is derived from an EMBL/GenBank/DDBJ whole genome shotgun (WGS) entry which is preliminary data.</text>
</comment>
<dbReference type="SMART" id="SM00175">
    <property type="entry name" value="RAB"/>
    <property type="match status" value="1"/>
</dbReference>
<protein>
    <recommendedName>
        <fullName evidence="6">Ras-related protein Rab-33B</fullName>
    </recommendedName>
</protein>
<dbReference type="GO" id="GO:0005525">
    <property type="term" value="F:GTP binding"/>
    <property type="evidence" value="ECO:0007669"/>
    <property type="project" value="InterPro"/>
</dbReference>
<dbReference type="Gene3D" id="3.40.50.300">
    <property type="entry name" value="P-loop containing nucleotide triphosphate hydrolases"/>
    <property type="match status" value="1"/>
</dbReference>
<dbReference type="PRINTS" id="PR00449">
    <property type="entry name" value="RASTRNSFRMNG"/>
</dbReference>
<feature type="region of interest" description="Disordered" evidence="3">
    <location>
        <begin position="229"/>
        <end position="249"/>
    </location>
</feature>
<evidence type="ECO:0000256" key="3">
    <source>
        <dbReference type="SAM" id="MobiDB-lite"/>
    </source>
</evidence>
<evidence type="ECO:0000313" key="4">
    <source>
        <dbReference type="EMBL" id="KAK2720091.1"/>
    </source>
</evidence>